<feature type="transmembrane region" description="Helical" evidence="2">
    <location>
        <begin position="180"/>
        <end position="199"/>
    </location>
</feature>
<feature type="compositionally biased region" description="Basic residues" evidence="1">
    <location>
        <begin position="21"/>
        <end position="30"/>
    </location>
</feature>
<sequence length="208" mass="22999">MLRCPSLCALRPTSTAGKGTSGRKRPRARHARNDRVVSRGACSPRNGLSALFVFAAGFEEFDEEEAGKIKGTKEVPKASKRWYKVTVRGQEWFRYPIPVFFPDMLPDVPREDLTAKPSKRGNTYVWKRSVIAGVEASVPRTRDPAPPSGQPGMTRDADSTDPDVQPAQDLQEPGVNAMQVLTWLLFLIAFLLTFSRAILPESGPAIMD</sequence>
<feature type="region of interest" description="Disordered" evidence="1">
    <location>
        <begin position="13"/>
        <end position="37"/>
    </location>
</feature>
<evidence type="ECO:0000256" key="1">
    <source>
        <dbReference type="SAM" id="MobiDB-lite"/>
    </source>
</evidence>
<keyword evidence="4" id="KW-1185">Reference proteome</keyword>
<evidence type="ECO:0000313" key="3">
    <source>
        <dbReference type="EMBL" id="KAK3279131.1"/>
    </source>
</evidence>
<comment type="caution">
    <text evidence="3">The sequence shown here is derived from an EMBL/GenBank/DDBJ whole genome shotgun (WGS) entry which is preliminary data.</text>
</comment>
<accession>A0AAE0GJC8</accession>
<evidence type="ECO:0000313" key="4">
    <source>
        <dbReference type="Proteomes" id="UP001190700"/>
    </source>
</evidence>
<keyword evidence="2" id="KW-1133">Transmembrane helix</keyword>
<name>A0AAE0GJC8_9CHLO</name>
<reference evidence="3 4" key="1">
    <citation type="journal article" date="2015" name="Genome Biol. Evol.">
        <title>Comparative Genomics of a Bacterivorous Green Alga Reveals Evolutionary Causalities and Consequences of Phago-Mixotrophic Mode of Nutrition.</title>
        <authorList>
            <person name="Burns J.A."/>
            <person name="Paasch A."/>
            <person name="Narechania A."/>
            <person name="Kim E."/>
        </authorList>
    </citation>
    <scope>NUCLEOTIDE SEQUENCE [LARGE SCALE GENOMIC DNA]</scope>
    <source>
        <strain evidence="3 4">PLY_AMNH</strain>
    </source>
</reference>
<keyword evidence="2" id="KW-0472">Membrane</keyword>
<proteinExistence type="predicted"/>
<dbReference type="Proteomes" id="UP001190700">
    <property type="component" value="Unassembled WGS sequence"/>
</dbReference>
<organism evidence="3 4">
    <name type="scientific">Cymbomonas tetramitiformis</name>
    <dbReference type="NCBI Taxonomy" id="36881"/>
    <lineage>
        <taxon>Eukaryota</taxon>
        <taxon>Viridiplantae</taxon>
        <taxon>Chlorophyta</taxon>
        <taxon>Pyramimonadophyceae</taxon>
        <taxon>Pyramimonadales</taxon>
        <taxon>Pyramimonadaceae</taxon>
        <taxon>Cymbomonas</taxon>
    </lineage>
</organism>
<feature type="region of interest" description="Disordered" evidence="1">
    <location>
        <begin position="136"/>
        <end position="169"/>
    </location>
</feature>
<dbReference type="AlphaFoldDB" id="A0AAE0GJC8"/>
<evidence type="ECO:0000256" key="2">
    <source>
        <dbReference type="SAM" id="Phobius"/>
    </source>
</evidence>
<protein>
    <submittedName>
        <fullName evidence="3">Uncharacterized protein</fullName>
    </submittedName>
</protein>
<dbReference type="EMBL" id="LGRX02005119">
    <property type="protein sequence ID" value="KAK3279131.1"/>
    <property type="molecule type" value="Genomic_DNA"/>
</dbReference>
<keyword evidence="2" id="KW-0812">Transmembrane</keyword>
<gene>
    <name evidence="3" type="ORF">CYMTET_12970</name>
</gene>